<evidence type="ECO:0000256" key="3">
    <source>
        <dbReference type="ARBA" id="ARBA00022475"/>
    </source>
</evidence>
<dbReference type="InterPro" id="IPR007387">
    <property type="entry name" value="TRAP_DctQ"/>
</dbReference>
<keyword evidence="12" id="KW-1185">Reference proteome</keyword>
<comment type="subcellular location">
    <subcellularLocation>
        <location evidence="1 9">Cell inner membrane</location>
        <topology evidence="1 9">Multi-pass membrane protein</topology>
    </subcellularLocation>
</comment>
<keyword evidence="2 9" id="KW-0813">Transport</keyword>
<feature type="transmembrane region" description="Helical" evidence="9">
    <location>
        <begin position="28"/>
        <end position="47"/>
    </location>
</feature>
<sequence length="188" mass="20201">MNRAGQMPGDGRAAPVALRVANFIDQGIGLVASTIGVLSIVAIFLALMADVIVRYLTTRGLGWPAEVPNLLFPWLVMGGIVLAAHRGAHISVSLLLDALGRAAARVLLVAMQVLILVTFAYLAFVAIDVIKVTGHQLFPLTGIPQFYAYSAMIFGFVGIVLTCAVYLVRVLYAEDPRIIFAEEPEHTL</sequence>
<name>A0A917D9T6_9HYPH</name>
<evidence type="ECO:0000256" key="8">
    <source>
        <dbReference type="ARBA" id="ARBA00038436"/>
    </source>
</evidence>
<comment type="similarity">
    <text evidence="8 9">Belongs to the TRAP transporter small permease family.</text>
</comment>
<accession>A0A917D9T6</accession>
<protein>
    <recommendedName>
        <fullName evidence="9">TRAP transporter small permease protein</fullName>
    </recommendedName>
</protein>
<keyword evidence="6 9" id="KW-1133">Transmembrane helix</keyword>
<evidence type="ECO:0000256" key="5">
    <source>
        <dbReference type="ARBA" id="ARBA00022692"/>
    </source>
</evidence>
<proteinExistence type="inferred from homology"/>
<comment type="function">
    <text evidence="9">Part of the tripartite ATP-independent periplasmic (TRAP) transport system.</text>
</comment>
<dbReference type="GO" id="GO:0022857">
    <property type="term" value="F:transmembrane transporter activity"/>
    <property type="evidence" value="ECO:0007669"/>
    <property type="project" value="UniProtKB-UniRule"/>
</dbReference>
<comment type="caution">
    <text evidence="11">The sequence shown here is derived from an EMBL/GenBank/DDBJ whole genome shotgun (WGS) entry which is preliminary data.</text>
</comment>
<evidence type="ECO:0000313" key="12">
    <source>
        <dbReference type="Proteomes" id="UP000613160"/>
    </source>
</evidence>
<dbReference type="EMBL" id="BMJJ01000004">
    <property type="protein sequence ID" value="GGD19513.1"/>
    <property type="molecule type" value="Genomic_DNA"/>
</dbReference>
<organism evidence="11 12">
    <name type="scientific">Aureimonas glaciei</name>
    <dbReference type="NCBI Taxonomy" id="1776957"/>
    <lineage>
        <taxon>Bacteria</taxon>
        <taxon>Pseudomonadati</taxon>
        <taxon>Pseudomonadota</taxon>
        <taxon>Alphaproteobacteria</taxon>
        <taxon>Hyphomicrobiales</taxon>
        <taxon>Aurantimonadaceae</taxon>
        <taxon>Aureimonas</taxon>
    </lineage>
</organism>
<comment type="subunit">
    <text evidence="9">The complex comprises the extracytoplasmic solute receptor protein and the two transmembrane proteins.</text>
</comment>
<dbReference type="GO" id="GO:0005886">
    <property type="term" value="C:plasma membrane"/>
    <property type="evidence" value="ECO:0007669"/>
    <property type="project" value="UniProtKB-SubCell"/>
</dbReference>
<feature type="domain" description="Tripartite ATP-independent periplasmic transporters DctQ component" evidence="10">
    <location>
        <begin position="43"/>
        <end position="170"/>
    </location>
</feature>
<dbReference type="AlphaFoldDB" id="A0A917D9T6"/>
<dbReference type="InterPro" id="IPR055348">
    <property type="entry name" value="DctQ"/>
</dbReference>
<keyword evidence="4 9" id="KW-0997">Cell inner membrane</keyword>
<evidence type="ECO:0000256" key="6">
    <source>
        <dbReference type="ARBA" id="ARBA00022989"/>
    </source>
</evidence>
<feature type="transmembrane region" description="Helical" evidence="9">
    <location>
        <begin position="106"/>
        <end position="127"/>
    </location>
</feature>
<reference evidence="11" key="1">
    <citation type="journal article" date="2014" name="Int. J. Syst. Evol. Microbiol.">
        <title>Complete genome sequence of Corynebacterium casei LMG S-19264T (=DSM 44701T), isolated from a smear-ripened cheese.</title>
        <authorList>
            <consortium name="US DOE Joint Genome Institute (JGI-PGF)"/>
            <person name="Walter F."/>
            <person name="Albersmeier A."/>
            <person name="Kalinowski J."/>
            <person name="Ruckert C."/>
        </authorList>
    </citation>
    <scope>NUCLEOTIDE SEQUENCE</scope>
    <source>
        <strain evidence="11">CGMCC 1.15493</strain>
    </source>
</reference>
<dbReference type="PANTHER" id="PTHR35011:SF2">
    <property type="entry name" value="2,3-DIKETO-L-GULONATE TRAP TRANSPORTER SMALL PERMEASE PROTEIN YIAM"/>
    <property type="match status" value="1"/>
</dbReference>
<dbReference type="Pfam" id="PF04290">
    <property type="entry name" value="DctQ"/>
    <property type="match status" value="1"/>
</dbReference>
<reference evidence="11" key="2">
    <citation type="submission" date="2020-09" db="EMBL/GenBank/DDBJ databases">
        <authorList>
            <person name="Sun Q."/>
            <person name="Zhou Y."/>
        </authorList>
    </citation>
    <scope>NUCLEOTIDE SEQUENCE</scope>
    <source>
        <strain evidence="11">CGMCC 1.15493</strain>
    </source>
</reference>
<evidence type="ECO:0000313" key="11">
    <source>
        <dbReference type="EMBL" id="GGD19513.1"/>
    </source>
</evidence>
<dbReference type="Proteomes" id="UP000613160">
    <property type="component" value="Unassembled WGS sequence"/>
</dbReference>
<evidence type="ECO:0000256" key="7">
    <source>
        <dbReference type="ARBA" id="ARBA00023136"/>
    </source>
</evidence>
<keyword evidence="5 9" id="KW-0812">Transmembrane</keyword>
<feature type="transmembrane region" description="Helical" evidence="9">
    <location>
        <begin position="147"/>
        <end position="168"/>
    </location>
</feature>
<evidence type="ECO:0000256" key="1">
    <source>
        <dbReference type="ARBA" id="ARBA00004429"/>
    </source>
</evidence>
<evidence type="ECO:0000256" key="4">
    <source>
        <dbReference type="ARBA" id="ARBA00022519"/>
    </source>
</evidence>
<gene>
    <name evidence="11" type="ORF">GCM10011335_23020</name>
</gene>
<feature type="transmembrane region" description="Helical" evidence="9">
    <location>
        <begin position="67"/>
        <end position="85"/>
    </location>
</feature>
<dbReference type="GO" id="GO:0015740">
    <property type="term" value="P:C4-dicarboxylate transport"/>
    <property type="evidence" value="ECO:0007669"/>
    <property type="project" value="TreeGrafter"/>
</dbReference>
<evidence type="ECO:0000259" key="10">
    <source>
        <dbReference type="Pfam" id="PF04290"/>
    </source>
</evidence>
<evidence type="ECO:0000256" key="2">
    <source>
        <dbReference type="ARBA" id="ARBA00022448"/>
    </source>
</evidence>
<keyword evidence="3" id="KW-1003">Cell membrane</keyword>
<keyword evidence="7 9" id="KW-0472">Membrane</keyword>
<evidence type="ECO:0000256" key="9">
    <source>
        <dbReference type="RuleBase" id="RU369079"/>
    </source>
</evidence>
<dbReference type="PANTHER" id="PTHR35011">
    <property type="entry name" value="2,3-DIKETO-L-GULONATE TRAP TRANSPORTER SMALL PERMEASE PROTEIN YIAM"/>
    <property type="match status" value="1"/>
</dbReference>
<dbReference type="RefSeq" id="WP_244640057.1">
    <property type="nucleotide sequence ID" value="NZ_BMJJ01000004.1"/>
</dbReference>